<dbReference type="Pfam" id="PF01551">
    <property type="entry name" value="Peptidase_M23"/>
    <property type="match status" value="1"/>
</dbReference>
<dbReference type="Gene3D" id="2.70.70.10">
    <property type="entry name" value="Glucose Permease (Domain IIA)"/>
    <property type="match status" value="1"/>
</dbReference>
<dbReference type="EMBL" id="JAAVXB010000015">
    <property type="protein sequence ID" value="NKF24467.1"/>
    <property type="molecule type" value="Genomic_DNA"/>
</dbReference>
<reference evidence="4" key="1">
    <citation type="submission" date="2020-03" db="EMBL/GenBank/DDBJ databases">
        <title>Solimonas marina sp. nov., isolated from deep seawater of the Pacific Ocean.</title>
        <authorList>
            <person name="Liu X."/>
            <person name="Lai Q."/>
            <person name="Sun F."/>
            <person name="Gai Y."/>
            <person name="Li G."/>
            <person name="Shao Z."/>
        </authorList>
    </citation>
    <scope>NUCLEOTIDE SEQUENCE</scope>
    <source>
        <strain evidence="4">C16B3</strain>
    </source>
</reference>
<comment type="similarity">
    <text evidence="1">Belongs to the E.coli NlpD/Haemophilus LppB family.</text>
</comment>
<feature type="compositionally biased region" description="Pro residues" evidence="2">
    <location>
        <begin position="141"/>
        <end position="157"/>
    </location>
</feature>
<sequence>MIRAKKPWRSLGWVPALILAMVLQGCAGWSSWENSRRVSGHHREPLPAGVVPDRMPGPQEYVVRPGDTVYAIAFRNDVDYHALARWNGIDSDYLIHPGEVLRLRAPPATSSTPPRQQVGVMQTQALSDATSVTATPVTADTPPPQTVTAPSKPPPSSPASDVDDGPAGGYQWMWPVDHATVMRGFGQQGSKGVDFTGKVGQPVFAAAPGRVVYSGNALKGYGELIIIKHDDVYLSAYGYNRKRYVKEGDIVTAGQPIGEMGLGPENKPMLHFEIREKGEPINPAKKLPAKVSAPSR</sequence>
<dbReference type="Proteomes" id="UP000653472">
    <property type="component" value="Unassembled WGS sequence"/>
</dbReference>
<gene>
    <name evidence="4" type="ORF">G7Y82_19320</name>
</gene>
<dbReference type="InterPro" id="IPR011055">
    <property type="entry name" value="Dup_hybrid_motif"/>
</dbReference>
<dbReference type="SMART" id="SM00257">
    <property type="entry name" value="LysM"/>
    <property type="match status" value="1"/>
</dbReference>
<proteinExistence type="inferred from homology"/>
<feature type="region of interest" description="Disordered" evidence="2">
    <location>
        <begin position="125"/>
        <end position="168"/>
    </location>
</feature>
<organism evidence="4 5">
    <name type="scientific">Solimonas marina</name>
    <dbReference type="NCBI Taxonomy" id="2714601"/>
    <lineage>
        <taxon>Bacteria</taxon>
        <taxon>Pseudomonadati</taxon>
        <taxon>Pseudomonadota</taxon>
        <taxon>Gammaproteobacteria</taxon>
        <taxon>Nevskiales</taxon>
        <taxon>Nevskiaceae</taxon>
        <taxon>Solimonas</taxon>
    </lineage>
</organism>
<dbReference type="PANTHER" id="PTHR21666:SF263">
    <property type="entry name" value="MUREIN HYDROLASE ACTIVATOR NLPD"/>
    <property type="match status" value="1"/>
</dbReference>
<evidence type="ECO:0000259" key="3">
    <source>
        <dbReference type="PROSITE" id="PS51782"/>
    </source>
</evidence>
<dbReference type="SUPFAM" id="SSF51261">
    <property type="entry name" value="Duplicated hybrid motif"/>
    <property type="match status" value="1"/>
</dbReference>
<evidence type="ECO:0000313" key="4">
    <source>
        <dbReference type="EMBL" id="NKF24467.1"/>
    </source>
</evidence>
<dbReference type="InterPro" id="IPR018392">
    <property type="entry name" value="LysM"/>
</dbReference>
<dbReference type="InterPro" id="IPR050570">
    <property type="entry name" value="Cell_wall_metabolism_enzyme"/>
</dbReference>
<dbReference type="InterPro" id="IPR036779">
    <property type="entry name" value="LysM_dom_sf"/>
</dbReference>
<dbReference type="GO" id="GO:0004222">
    <property type="term" value="F:metalloendopeptidase activity"/>
    <property type="evidence" value="ECO:0007669"/>
    <property type="project" value="TreeGrafter"/>
</dbReference>
<name>A0A969WC44_9GAMM</name>
<dbReference type="GO" id="GO:0009279">
    <property type="term" value="C:cell outer membrane"/>
    <property type="evidence" value="ECO:0007669"/>
    <property type="project" value="TreeGrafter"/>
</dbReference>
<dbReference type="AlphaFoldDB" id="A0A969WC44"/>
<comment type="caution">
    <text evidence="4">The sequence shown here is derived from an EMBL/GenBank/DDBJ whole genome shotgun (WGS) entry which is preliminary data.</text>
</comment>
<evidence type="ECO:0000256" key="1">
    <source>
        <dbReference type="ARBA" id="ARBA00038420"/>
    </source>
</evidence>
<feature type="compositionally biased region" description="Low complexity" evidence="2">
    <location>
        <begin position="129"/>
        <end position="140"/>
    </location>
</feature>
<dbReference type="InterPro" id="IPR016047">
    <property type="entry name" value="M23ase_b-sheet_dom"/>
</dbReference>
<evidence type="ECO:0000313" key="5">
    <source>
        <dbReference type="Proteomes" id="UP000653472"/>
    </source>
</evidence>
<dbReference type="PROSITE" id="PS51257">
    <property type="entry name" value="PROKAR_LIPOPROTEIN"/>
    <property type="match status" value="1"/>
</dbReference>
<protein>
    <submittedName>
        <fullName evidence="4">Peptidoglycan DD-metalloendopeptidase family protein</fullName>
    </submittedName>
</protein>
<keyword evidence="5" id="KW-1185">Reference proteome</keyword>
<dbReference type="PANTHER" id="PTHR21666">
    <property type="entry name" value="PEPTIDASE-RELATED"/>
    <property type="match status" value="1"/>
</dbReference>
<accession>A0A969WC44</accession>
<dbReference type="RefSeq" id="WP_168149771.1">
    <property type="nucleotide sequence ID" value="NZ_JAAVXB010000015.1"/>
</dbReference>
<dbReference type="GO" id="GO:0032153">
    <property type="term" value="C:cell division site"/>
    <property type="evidence" value="ECO:0007669"/>
    <property type="project" value="TreeGrafter"/>
</dbReference>
<dbReference type="PROSITE" id="PS51782">
    <property type="entry name" value="LYSM"/>
    <property type="match status" value="1"/>
</dbReference>
<dbReference type="Gene3D" id="3.10.350.10">
    <property type="entry name" value="LysM domain"/>
    <property type="match status" value="1"/>
</dbReference>
<dbReference type="CDD" id="cd12797">
    <property type="entry name" value="M23_peptidase"/>
    <property type="match status" value="1"/>
</dbReference>
<feature type="domain" description="LysM" evidence="3">
    <location>
        <begin position="59"/>
        <end position="103"/>
    </location>
</feature>
<dbReference type="CDD" id="cd00118">
    <property type="entry name" value="LysM"/>
    <property type="match status" value="1"/>
</dbReference>
<dbReference type="Pfam" id="PF01476">
    <property type="entry name" value="LysM"/>
    <property type="match status" value="1"/>
</dbReference>
<evidence type="ECO:0000256" key="2">
    <source>
        <dbReference type="SAM" id="MobiDB-lite"/>
    </source>
</evidence>